<accession>A0ABT8DKA3</accession>
<proteinExistence type="predicted"/>
<protein>
    <submittedName>
        <fullName evidence="2">TPM domain-containing protein</fullName>
    </submittedName>
</protein>
<dbReference type="Proteomes" id="UP001244787">
    <property type="component" value="Unassembled WGS sequence"/>
</dbReference>
<organism evidence="2 3">
    <name type="scientific">Aequorivita aurantiaca</name>
    <dbReference type="NCBI Taxonomy" id="3053356"/>
    <lineage>
        <taxon>Bacteria</taxon>
        <taxon>Pseudomonadati</taxon>
        <taxon>Bacteroidota</taxon>
        <taxon>Flavobacteriia</taxon>
        <taxon>Flavobacteriales</taxon>
        <taxon>Flavobacteriaceae</taxon>
        <taxon>Aequorivita</taxon>
    </lineage>
</organism>
<dbReference type="EMBL" id="JAUGQQ010000004">
    <property type="protein sequence ID" value="MDN3724386.1"/>
    <property type="molecule type" value="Genomic_DNA"/>
</dbReference>
<dbReference type="PANTHER" id="PTHR30373">
    <property type="entry name" value="UPF0603 PROTEIN YGCG"/>
    <property type="match status" value="1"/>
</dbReference>
<dbReference type="Pfam" id="PF04536">
    <property type="entry name" value="TPM_phosphatase"/>
    <property type="match status" value="1"/>
</dbReference>
<name>A0ABT8DKA3_9FLAO</name>
<keyword evidence="3" id="KW-1185">Reference proteome</keyword>
<dbReference type="PANTHER" id="PTHR30373:SF8">
    <property type="entry name" value="BLL7265 PROTEIN"/>
    <property type="match status" value="1"/>
</dbReference>
<dbReference type="InterPro" id="IPR007621">
    <property type="entry name" value="TPM_dom"/>
</dbReference>
<sequence>MSKVEKFLSSEEETEIIDAIRSAEKNTSGEIRVHLEPTSVSAEEPNEPIDAFDRAAEVFEMLNMDNTKERNGVLIYVAVEDRTLVIMGDKGINDIVGQNFWESTKDIIIAHFKNGDMGRGLVEGISKAGEQLKKHFPFKKDDTNELPDDISVG</sequence>
<dbReference type="RefSeq" id="WP_290254472.1">
    <property type="nucleotide sequence ID" value="NZ_JAUGQQ010000004.1"/>
</dbReference>
<feature type="domain" description="TPM" evidence="1">
    <location>
        <begin position="5"/>
        <end position="130"/>
    </location>
</feature>
<evidence type="ECO:0000259" key="1">
    <source>
        <dbReference type="Pfam" id="PF04536"/>
    </source>
</evidence>
<comment type="caution">
    <text evidence="2">The sequence shown here is derived from an EMBL/GenBank/DDBJ whole genome shotgun (WGS) entry which is preliminary data.</text>
</comment>
<reference evidence="2 3" key="1">
    <citation type="submission" date="2023-06" db="EMBL/GenBank/DDBJ databases">
        <authorList>
            <person name="Ye Y.-Q."/>
            <person name="Du Z.-J."/>
        </authorList>
    </citation>
    <scope>NUCLEOTIDE SEQUENCE [LARGE SCALE GENOMIC DNA]</scope>
    <source>
        <strain evidence="2 3">SDUM287046</strain>
    </source>
</reference>
<evidence type="ECO:0000313" key="2">
    <source>
        <dbReference type="EMBL" id="MDN3724386.1"/>
    </source>
</evidence>
<evidence type="ECO:0000313" key="3">
    <source>
        <dbReference type="Proteomes" id="UP001244787"/>
    </source>
</evidence>
<dbReference type="Gene3D" id="3.10.310.50">
    <property type="match status" value="1"/>
</dbReference>
<gene>
    <name evidence="2" type="ORF">QRD02_08325</name>
</gene>